<gene>
    <name evidence="2" type="ORF">QBC32DRAFT_383799</name>
</gene>
<reference evidence="2" key="2">
    <citation type="submission" date="2023-06" db="EMBL/GenBank/DDBJ databases">
        <authorList>
            <consortium name="Lawrence Berkeley National Laboratory"/>
            <person name="Mondo S.J."/>
            <person name="Hensen N."/>
            <person name="Bonometti L."/>
            <person name="Westerberg I."/>
            <person name="Brannstrom I.O."/>
            <person name="Guillou S."/>
            <person name="Cros-Aarteil S."/>
            <person name="Calhoun S."/>
            <person name="Haridas S."/>
            <person name="Kuo A."/>
            <person name="Pangilinan J."/>
            <person name="Riley R."/>
            <person name="Labutti K."/>
            <person name="Andreopoulos B."/>
            <person name="Lipzen A."/>
            <person name="Chen C."/>
            <person name="Yanf M."/>
            <person name="Daum C."/>
            <person name="Ng V."/>
            <person name="Clum A."/>
            <person name="Steindorff A."/>
            <person name="Ohm R."/>
            <person name="Martin F."/>
            <person name="Silar P."/>
            <person name="Natvig D."/>
            <person name="Lalanne C."/>
            <person name="Gautier V."/>
            <person name="Ament-Velasquez S.L."/>
            <person name="Kruys A."/>
            <person name="Hutchinson M.I."/>
            <person name="Powell A.J."/>
            <person name="Barry K."/>
            <person name="Miller A.N."/>
            <person name="Grigoriev I.V."/>
            <person name="Debuchy R."/>
            <person name="Gladieux P."/>
            <person name="Thoren M.H."/>
            <person name="Johannesson H."/>
        </authorList>
    </citation>
    <scope>NUCLEOTIDE SEQUENCE</scope>
    <source>
        <strain evidence="2">CBS 626.80</strain>
    </source>
</reference>
<evidence type="ECO:0000256" key="1">
    <source>
        <dbReference type="SAM" id="MobiDB-lite"/>
    </source>
</evidence>
<protein>
    <submittedName>
        <fullName evidence="2">Uncharacterized protein</fullName>
    </submittedName>
</protein>
<feature type="compositionally biased region" description="Low complexity" evidence="1">
    <location>
        <begin position="223"/>
        <end position="233"/>
    </location>
</feature>
<organism evidence="2 3">
    <name type="scientific">Pseudoneurospora amorphoporcata</name>
    <dbReference type="NCBI Taxonomy" id="241081"/>
    <lineage>
        <taxon>Eukaryota</taxon>
        <taxon>Fungi</taxon>
        <taxon>Dikarya</taxon>
        <taxon>Ascomycota</taxon>
        <taxon>Pezizomycotina</taxon>
        <taxon>Sordariomycetes</taxon>
        <taxon>Sordariomycetidae</taxon>
        <taxon>Sordariales</taxon>
        <taxon>Sordariaceae</taxon>
        <taxon>Pseudoneurospora</taxon>
    </lineage>
</organism>
<dbReference type="Proteomes" id="UP001303222">
    <property type="component" value="Unassembled WGS sequence"/>
</dbReference>
<dbReference type="AlphaFoldDB" id="A0AAN6NYR4"/>
<feature type="region of interest" description="Disordered" evidence="1">
    <location>
        <begin position="212"/>
        <end position="243"/>
    </location>
</feature>
<comment type="caution">
    <text evidence="2">The sequence shown here is derived from an EMBL/GenBank/DDBJ whole genome shotgun (WGS) entry which is preliminary data.</text>
</comment>
<name>A0AAN6NYR4_9PEZI</name>
<evidence type="ECO:0000313" key="2">
    <source>
        <dbReference type="EMBL" id="KAK3954550.1"/>
    </source>
</evidence>
<accession>A0AAN6NYR4</accession>
<reference evidence="2" key="1">
    <citation type="journal article" date="2023" name="Mol. Phylogenet. Evol.">
        <title>Genome-scale phylogeny and comparative genomics of the fungal order Sordariales.</title>
        <authorList>
            <person name="Hensen N."/>
            <person name="Bonometti L."/>
            <person name="Westerberg I."/>
            <person name="Brannstrom I.O."/>
            <person name="Guillou S."/>
            <person name="Cros-Aarteil S."/>
            <person name="Calhoun S."/>
            <person name="Haridas S."/>
            <person name="Kuo A."/>
            <person name="Mondo S."/>
            <person name="Pangilinan J."/>
            <person name="Riley R."/>
            <person name="LaButti K."/>
            <person name="Andreopoulos B."/>
            <person name="Lipzen A."/>
            <person name="Chen C."/>
            <person name="Yan M."/>
            <person name="Daum C."/>
            <person name="Ng V."/>
            <person name="Clum A."/>
            <person name="Steindorff A."/>
            <person name="Ohm R.A."/>
            <person name="Martin F."/>
            <person name="Silar P."/>
            <person name="Natvig D.O."/>
            <person name="Lalanne C."/>
            <person name="Gautier V."/>
            <person name="Ament-Velasquez S.L."/>
            <person name="Kruys A."/>
            <person name="Hutchinson M.I."/>
            <person name="Powell A.J."/>
            <person name="Barry K."/>
            <person name="Miller A.N."/>
            <person name="Grigoriev I.V."/>
            <person name="Debuchy R."/>
            <person name="Gladieux P."/>
            <person name="Hiltunen Thoren M."/>
            <person name="Johannesson H."/>
        </authorList>
    </citation>
    <scope>NUCLEOTIDE SEQUENCE</scope>
    <source>
        <strain evidence="2">CBS 626.80</strain>
    </source>
</reference>
<proteinExistence type="predicted"/>
<sequence>MEFQEALTGLMTSCSGLVPILVLEVPSNLSALVEDIPRVLRELERTLSGDHLQEIPRERREMVEVHHLLVVLAYGMLELSRLNTALHALGYFGDRESCSREDEKDENMSVLWSVKMTLAEFAEYVGYFRAILGSESHAERVWSKNKLERELQAVLRRPNQVSSRLRTIDLWMEDGQRYGNGGWNRAFTDVMLDPSLDPPIVPSRVAAIRSQFDPESGYRPRRNNNLNQPLARPSDPGLSSPRTRDTARLLLSDISGVEDITIPIYPDDLSNEANYRFSSAPRRSRPNYLDIADALGIREIARSSPWQPPR</sequence>
<evidence type="ECO:0000313" key="3">
    <source>
        <dbReference type="Proteomes" id="UP001303222"/>
    </source>
</evidence>
<dbReference type="EMBL" id="MU859088">
    <property type="protein sequence ID" value="KAK3954550.1"/>
    <property type="molecule type" value="Genomic_DNA"/>
</dbReference>
<keyword evidence="3" id="KW-1185">Reference proteome</keyword>